<comment type="caution">
    <text evidence="1">The sequence shown here is derived from an EMBL/GenBank/DDBJ whole genome shotgun (WGS) entry which is preliminary data.</text>
</comment>
<dbReference type="Proteomes" id="UP001141950">
    <property type="component" value="Unassembled WGS sequence"/>
</dbReference>
<protein>
    <submittedName>
        <fullName evidence="1">Uncharacterized protein</fullName>
    </submittedName>
</protein>
<dbReference type="EMBL" id="JANIPJ010000002">
    <property type="protein sequence ID" value="MCR2802745.1"/>
    <property type="molecule type" value="Genomic_DNA"/>
</dbReference>
<dbReference type="RefSeq" id="WP_257442456.1">
    <property type="nucleotide sequence ID" value="NZ_JANIPJ010000002.1"/>
</dbReference>
<name>A0A9X2S771_9BACL</name>
<keyword evidence="2" id="KW-1185">Reference proteome</keyword>
<evidence type="ECO:0000313" key="2">
    <source>
        <dbReference type="Proteomes" id="UP001141950"/>
    </source>
</evidence>
<evidence type="ECO:0000313" key="1">
    <source>
        <dbReference type="EMBL" id="MCR2802745.1"/>
    </source>
</evidence>
<gene>
    <name evidence="1" type="ORF">NQZ67_02520</name>
</gene>
<accession>A0A9X2S771</accession>
<organism evidence="1 2">
    <name type="scientific">Paenibacillus soyae</name>
    <dbReference type="NCBI Taxonomy" id="2969249"/>
    <lineage>
        <taxon>Bacteria</taxon>
        <taxon>Bacillati</taxon>
        <taxon>Bacillota</taxon>
        <taxon>Bacilli</taxon>
        <taxon>Bacillales</taxon>
        <taxon>Paenibacillaceae</taxon>
        <taxon>Paenibacillus</taxon>
    </lineage>
</organism>
<proteinExistence type="predicted"/>
<dbReference type="AlphaFoldDB" id="A0A9X2S771"/>
<reference evidence="1" key="1">
    <citation type="submission" date="2022-08" db="EMBL/GenBank/DDBJ databases">
        <title>The genomic sequence of strain Paenibacillus sp. SCIV0701.</title>
        <authorList>
            <person name="Zhao H."/>
        </authorList>
    </citation>
    <scope>NUCLEOTIDE SEQUENCE</scope>
    <source>
        <strain evidence="1">SCIV0701</strain>
    </source>
</reference>
<sequence>MAEHEYETNILAFFHRPDQADQAMKKLDPQNVVASSINTIDGYPGDGNVETSNPLTGNFPGLGYLTLGGDFEHNASVLAAASVSASGLSSGGPDNRVTGRNILLTVIVKDEYAEEAARILEDEGALI</sequence>